<comment type="caution">
    <text evidence="1">The sequence shown here is derived from an EMBL/GenBank/DDBJ whole genome shotgun (WGS) entry which is preliminary data.</text>
</comment>
<dbReference type="EMBL" id="FTNK01000008">
    <property type="protein sequence ID" value="SIR19014.1"/>
    <property type="molecule type" value="Genomic_DNA"/>
</dbReference>
<keyword evidence="2" id="KW-1185">Reference proteome</keyword>
<reference evidence="1 2" key="1">
    <citation type="submission" date="2017-01" db="EMBL/GenBank/DDBJ databases">
        <authorList>
            <person name="Varghese N."/>
            <person name="Submissions S."/>
        </authorList>
    </citation>
    <scope>NUCLEOTIDE SEQUENCE [LARGE SCALE GENOMIC DNA]</scope>
    <source>
        <strain evidence="1 2">ATCC 23464</strain>
    </source>
</reference>
<dbReference type="Proteomes" id="UP000186666">
    <property type="component" value="Unassembled WGS sequence"/>
</dbReference>
<proteinExistence type="predicted"/>
<protein>
    <submittedName>
        <fullName evidence="1">Uncharacterized protein</fullName>
    </submittedName>
</protein>
<sequence>MQLQYINEMLEMPEIPELQIHNILSIDGNEVHLEATPVAYKQPCPI</sequence>
<dbReference type="RefSeq" id="WP_156510083.1">
    <property type="nucleotide sequence ID" value="NZ_FTNK01000008.1"/>
</dbReference>
<accession>A0ABY1K3C0</accession>
<name>A0ABY1K3C0_9BACL</name>
<gene>
    <name evidence="1" type="ORF">SAMN05421578_108124</name>
</gene>
<evidence type="ECO:0000313" key="2">
    <source>
        <dbReference type="Proteomes" id="UP000186666"/>
    </source>
</evidence>
<organism evidence="1 2">
    <name type="scientific">Paenibacillus macquariensis</name>
    <dbReference type="NCBI Taxonomy" id="948756"/>
    <lineage>
        <taxon>Bacteria</taxon>
        <taxon>Bacillati</taxon>
        <taxon>Bacillota</taxon>
        <taxon>Bacilli</taxon>
        <taxon>Bacillales</taxon>
        <taxon>Paenibacillaceae</taxon>
        <taxon>Paenibacillus</taxon>
    </lineage>
</organism>
<evidence type="ECO:0000313" key="1">
    <source>
        <dbReference type="EMBL" id="SIR19014.1"/>
    </source>
</evidence>